<reference evidence="1" key="1">
    <citation type="journal article" date="2015" name="Nature">
        <title>Complex archaea that bridge the gap between prokaryotes and eukaryotes.</title>
        <authorList>
            <person name="Spang A."/>
            <person name="Saw J.H."/>
            <person name="Jorgensen S.L."/>
            <person name="Zaremba-Niedzwiedzka K."/>
            <person name="Martijn J."/>
            <person name="Lind A.E."/>
            <person name="van Eijk R."/>
            <person name="Schleper C."/>
            <person name="Guy L."/>
            <person name="Ettema T.J."/>
        </authorList>
    </citation>
    <scope>NUCLEOTIDE SEQUENCE</scope>
</reference>
<evidence type="ECO:0000313" key="1">
    <source>
        <dbReference type="EMBL" id="KKN09514.1"/>
    </source>
</evidence>
<name>A0A0F9MUR9_9ZZZZ</name>
<gene>
    <name evidence="1" type="ORF">LCGC14_1045990</name>
</gene>
<dbReference type="EMBL" id="LAZR01004341">
    <property type="protein sequence ID" value="KKN09514.1"/>
    <property type="molecule type" value="Genomic_DNA"/>
</dbReference>
<comment type="caution">
    <text evidence="1">The sequence shown here is derived from an EMBL/GenBank/DDBJ whole genome shotgun (WGS) entry which is preliminary data.</text>
</comment>
<protein>
    <submittedName>
        <fullName evidence="1">Uncharacterized protein</fullName>
    </submittedName>
</protein>
<proteinExistence type="predicted"/>
<dbReference type="AlphaFoldDB" id="A0A0F9MUR9"/>
<organism evidence="1">
    <name type="scientific">marine sediment metagenome</name>
    <dbReference type="NCBI Taxonomy" id="412755"/>
    <lineage>
        <taxon>unclassified sequences</taxon>
        <taxon>metagenomes</taxon>
        <taxon>ecological metagenomes</taxon>
    </lineage>
</organism>
<sequence>MNPEESTVGKLIAEWLEVIMQGAHQSRENAKKMSDGLQTRIRPKKNKPRILDHKTHIRQKKIQDALARKLPDLKKLIYSEPAITDHDWGANDYIELYYEHYTIVVQKLCEITTSVG</sequence>
<accession>A0A0F9MUR9</accession>